<dbReference type="CDD" id="cd00408">
    <property type="entry name" value="DHDPS-like"/>
    <property type="match status" value="1"/>
</dbReference>
<feature type="binding site" evidence="4">
    <location>
        <position position="50"/>
    </location>
    <ligand>
        <name>pyruvate</name>
        <dbReference type="ChEBI" id="CHEBI:15361"/>
    </ligand>
</feature>
<dbReference type="GO" id="GO:0008840">
    <property type="term" value="F:4-hydroxy-tetrahydrodipicolinate synthase activity"/>
    <property type="evidence" value="ECO:0007669"/>
    <property type="project" value="TreeGrafter"/>
</dbReference>
<dbReference type="InterPro" id="IPR013785">
    <property type="entry name" value="Aldolase_TIM"/>
</dbReference>
<dbReference type="SUPFAM" id="SSF51569">
    <property type="entry name" value="Aldolase"/>
    <property type="match status" value="1"/>
</dbReference>
<dbReference type="RefSeq" id="WP_188678984.1">
    <property type="nucleotide sequence ID" value="NZ_BMGP01000004.1"/>
</dbReference>
<evidence type="ECO:0000313" key="6">
    <source>
        <dbReference type="Proteomes" id="UP000598775"/>
    </source>
</evidence>
<dbReference type="EMBL" id="BMGP01000004">
    <property type="protein sequence ID" value="GGF31729.1"/>
    <property type="molecule type" value="Genomic_DNA"/>
</dbReference>
<dbReference type="Proteomes" id="UP000598775">
    <property type="component" value="Unassembled WGS sequence"/>
</dbReference>
<keyword evidence="2 3" id="KW-0456">Lyase</keyword>
<evidence type="ECO:0000256" key="3">
    <source>
        <dbReference type="PIRNR" id="PIRNR001365"/>
    </source>
</evidence>
<dbReference type="PANTHER" id="PTHR12128:SF66">
    <property type="entry name" value="4-HYDROXY-2-OXOGLUTARATE ALDOLASE, MITOCHONDRIAL"/>
    <property type="match status" value="1"/>
</dbReference>
<name>A0A917BAX3_9MICO</name>
<sequence length="311" mass="33604">MQATPLQPGSYVMGLTPFDSDGRVDEAALRDHIEWMARENIGYSPASPATGEGVQMSDAELFRVLEVSVDAMAARLPVIASNREFPTALQNVQYADRAAGLGADAVQLYPPTLGHSSVPTVAMFEAFYDEVLSATSVPIVLSSNFMTGFEIPTAVLDTVISTYPSVVGVFKHHPDQQNVAQFVQQFAPRTTVLTMTQRLMFSGAVGAQAELDNLQNVAPRLCRGLHDAIAAGDLARASDLYQQFTRLWGAIMGLTVAHSVPRVVVYKAILGLLGRPGWHARKPYVELPSSAHAALARLVDELELRSTEALV</sequence>
<reference evidence="5 6" key="1">
    <citation type="journal article" date="2014" name="Int. J. Syst. Evol. Microbiol.">
        <title>Complete genome sequence of Corynebacterium casei LMG S-19264T (=DSM 44701T), isolated from a smear-ripened cheese.</title>
        <authorList>
            <consortium name="US DOE Joint Genome Institute (JGI-PGF)"/>
            <person name="Walter F."/>
            <person name="Albersmeier A."/>
            <person name="Kalinowski J."/>
            <person name="Ruckert C."/>
        </authorList>
    </citation>
    <scope>NUCLEOTIDE SEQUENCE [LARGE SCALE GENOMIC DNA]</scope>
    <source>
        <strain evidence="5 6">CGMCC 1.12976</strain>
    </source>
</reference>
<keyword evidence="6" id="KW-1185">Reference proteome</keyword>
<dbReference type="PIRSF" id="PIRSF001365">
    <property type="entry name" value="DHDPS"/>
    <property type="match status" value="1"/>
</dbReference>
<organism evidence="5 6">
    <name type="scientific">Subtercola lobariae</name>
    <dbReference type="NCBI Taxonomy" id="1588641"/>
    <lineage>
        <taxon>Bacteria</taxon>
        <taxon>Bacillati</taxon>
        <taxon>Actinomycetota</taxon>
        <taxon>Actinomycetes</taxon>
        <taxon>Micrococcales</taxon>
        <taxon>Microbacteriaceae</taxon>
        <taxon>Subtercola</taxon>
    </lineage>
</organism>
<comment type="similarity">
    <text evidence="1 3">Belongs to the DapA family.</text>
</comment>
<evidence type="ECO:0000313" key="5">
    <source>
        <dbReference type="EMBL" id="GGF31729.1"/>
    </source>
</evidence>
<dbReference type="AlphaFoldDB" id="A0A917BAX3"/>
<dbReference type="Gene3D" id="3.20.20.70">
    <property type="entry name" value="Aldolase class I"/>
    <property type="match status" value="1"/>
</dbReference>
<comment type="caution">
    <text evidence="5">The sequence shown here is derived from an EMBL/GenBank/DDBJ whole genome shotgun (WGS) entry which is preliminary data.</text>
</comment>
<dbReference type="Pfam" id="PF00701">
    <property type="entry name" value="DHDPS"/>
    <property type="match status" value="1"/>
</dbReference>
<gene>
    <name evidence="5" type="primary">dapA</name>
    <name evidence="5" type="ORF">GCM10011399_26130</name>
</gene>
<dbReference type="PANTHER" id="PTHR12128">
    <property type="entry name" value="DIHYDRODIPICOLINATE SYNTHASE"/>
    <property type="match status" value="1"/>
</dbReference>
<evidence type="ECO:0000256" key="1">
    <source>
        <dbReference type="ARBA" id="ARBA00007592"/>
    </source>
</evidence>
<accession>A0A917BAX3</accession>
<evidence type="ECO:0000256" key="4">
    <source>
        <dbReference type="PIRSR" id="PIRSR001365-2"/>
    </source>
</evidence>
<protein>
    <submittedName>
        <fullName evidence="5">4-hydroxy-tetrahydrodipicolinate synthase</fullName>
    </submittedName>
</protein>
<dbReference type="SMART" id="SM01130">
    <property type="entry name" value="DHDPS"/>
    <property type="match status" value="1"/>
</dbReference>
<proteinExistence type="inferred from homology"/>
<evidence type="ECO:0000256" key="2">
    <source>
        <dbReference type="ARBA" id="ARBA00023239"/>
    </source>
</evidence>
<dbReference type="InterPro" id="IPR002220">
    <property type="entry name" value="DapA-like"/>
</dbReference>